<feature type="transmembrane region" description="Helical" evidence="6">
    <location>
        <begin position="280"/>
        <end position="299"/>
    </location>
</feature>
<dbReference type="PANTHER" id="PTHR43791:SF36">
    <property type="entry name" value="TRANSPORTER, PUTATIVE (AFU_ORTHOLOGUE AFUA_6G08340)-RELATED"/>
    <property type="match status" value="1"/>
</dbReference>
<evidence type="ECO:0000256" key="1">
    <source>
        <dbReference type="ARBA" id="ARBA00004141"/>
    </source>
</evidence>
<feature type="transmembrane region" description="Helical" evidence="6">
    <location>
        <begin position="140"/>
        <end position="160"/>
    </location>
</feature>
<protein>
    <submittedName>
        <fullName evidence="7">MFS general substrate transporter</fullName>
    </submittedName>
</protein>
<keyword evidence="5 6" id="KW-0472">Membrane</keyword>
<keyword evidence="3 6" id="KW-0812">Transmembrane</keyword>
<dbReference type="GO" id="GO:0022857">
    <property type="term" value="F:transmembrane transporter activity"/>
    <property type="evidence" value="ECO:0007669"/>
    <property type="project" value="InterPro"/>
</dbReference>
<feature type="transmembrane region" description="Helical" evidence="6">
    <location>
        <begin position="350"/>
        <end position="372"/>
    </location>
</feature>
<dbReference type="Pfam" id="PF07690">
    <property type="entry name" value="MFS_1"/>
    <property type="match status" value="1"/>
</dbReference>
<proteinExistence type="predicted"/>
<feature type="transmembrane region" description="Helical" evidence="6">
    <location>
        <begin position="244"/>
        <end position="268"/>
    </location>
</feature>
<dbReference type="GO" id="GO:0016020">
    <property type="term" value="C:membrane"/>
    <property type="evidence" value="ECO:0007669"/>
    <property type="project" value="UniProtKB-SubCell"/>
</dbReference>
<dbReference type="Proteomes" id="UP000070544">
    <property type="component" value="Unassembled WGS sequence"/>
</dbReference>
<feature type="transmembrane region" description="Helical" evidence="6">
    <location>
        <begin position="172"/>
        <end position="194"/>
    </location>
</feature>
<dbReference type="InterPro" id="IPR036259">
    <property type="entry name" value="MFS_trans_sf"/>
</dbReference>
<comment type="subcellular location">
    <subcellularLocation>
        <location evidence="1">Membrane</location>
        <topology evidence="1">Multi-pass membrane protein</topology>
    </subcellularLocation>
</comment>
<organism evidence="7 8">
    <name type="scientific">Gonapodya prolifera (strain JEL478)</name>
    <name type="common">Monoblepharis prolifera</name>
    <dbReference type="NCBI Taxonomy" id="1344416"/>
    <lineage>
        <taxon>Eukaryota</taxon>
        <taxon>Fungi</taxon>
        <taxon>Fungi incertae sedis</taxon>
        <taxon>Chytridiomycota</taxon>
        <taxon>Chytridiomycota incertae sedis</taxon>
        <taxon>Monoblepharidomycetes</taxon>
        <taxon>Monoblepharidales</taxon>
        <taxon>Gonapodyaceae</taxon>
        <taxon>Gonapodya</taxon>
    </lineage>
</organism>
<keyword evidence="8" id="KW-1185">Reference proteome</keyword>
<accession>A0A139AU57</accession>
<evidence type="ECO:0000256" key="5">
    <source>
        <dbReference type="ARBA" id="ARBA00023136"/>
    </source>
</evidence>
<sequence>MVFYGQKYFVEAGSYDIRKAFARSKDANGVVDSEADKLCPPCTWDPAVEKVSSENWTFGSPQSVSECTSSRFKSAVDRVNLANAKITWGTIVACMAGVTNPAGLKAARFFLGVAEAGMLPGVVFYMSFWYKPTERATRVAWYFGGSSIAGGVSGLIAIGAGNLNGKGGLKAWQWLFIIEGVFSVLYGIMAHFVMLDYPETPTTVLTPAERDVAMRRLPRNAPKSTESDFDWVAFWDVMAQPAQWLFLFSYLTLNIGVFGATAFLPSVLQGLGFTGGVSSNLASIGPNFATLVFYVAVSWHSDFTRERMWHYVIPMTISTIGSFFLTGAAYNPPSDTNAYRTVTLKGSTEVGMALGWMTAISFVGALISPFMYPDDAYPEYVAAILWGTISYALSGLSVLFIPLAIRWQSRALVYLTEQGLFDTELKSEADAINLDYDKTLLEKA</sequence>
<keyword evidence="4 6" id="KW-1133">Transmembrane helix</keyword>
<dbReference type="STRING" id="1344416.A0A139AU57"/>
<gene>
    <name evidence="7" type="ORF">M427DRAFT_66789</name>
</gene>
<evidence type="ECO:0000256" key="2">
    <source>
        <dbReference type="ARBA" id="ARBA00022448"/>
    </source>
</evidence>
<name>A0A139AU57_GONPJ</name>
<evidence type="ECO:0000313" key="8">
    <source>
        <dbReference type="Proteomes" id="UP000070544"/>
    </source>
</evidence>
<dbReference type="Gene3D" id="1.20.1250.20">
    <property type="entry name" value="MFS general substrate transporter like domains"/>
    <property type="match status" value="1"/>
</dbReference>
<evidence type="ECO:0000256" key="6">
    <source>
        <dbReference type="SAM" id="Phobius"/>
    </source>
</evidence>
<dbReference type="EMBL" id="KQ965736">
    <property type="protein sequence ID" value="KXS20276.1"/>
    <property type="molecule type" value="Genomic_DNA"/>
</dbReference>
<dbReference type="SUPFAM" id="SSF103473">
    <property type="entry name" value="MFS general substrate transporter"/>
    <property type="match status" value="1"/>
</dbReference>
<dbReference type="OrthoDB" id="2962993at2759"/>
<keyword evidence="2" id="KW-0813">Transport</keyword>
<feature type="transmembrane region" description="Helical" evidence="6">
    <location>
        <begin position="109"/>
        <end position="128"/>
    </location>
</feature>
<evidence type="ECO:0000313" key="7">
    <source>
        <dbReference type="EMBL" id="KXS20276.1"/>
    </source>
</evidence>
<evidence type="ECO:0000256" key="3">
    <source>
        <dbReference type="ARBA" id="ARBA00022692"/>
    </source>
</evidence>
<reference evidence="7 8" key="1">
    <citation type="journal article" date="2015" name="Genome Biol. Evol.">
        <title>Phylogenomic analyses indicate that early fungi evolved digesting cell walls of algal ancestors of land plants.</title>
        <authorList>
            <person name="Chang Y."/>
            <person name="Wang S."/>
            <person name="Sekimoto S."/>
            <person name="Aerts A.L."/>
            <person name="Choi C."/>
            <person name="Clum A."/>
            <person name="LaButti K.M."/>
            <person name="Lindquist E.A."/>
            <person name="Yee Ngan C."/>
            <person name="Ohm R.A."/>
            <person name="Salamov A.A."/>
            <person name="Grigoriev I.V."/>
            <person name="Spatafora J.W."/>
            <person name="Berbee M.L."/>
        </authorList>
    </citation>
    <scope>NUCLEOTIDE SEQUENCE [LARGE SCALE GENOMIC DNA]</scope>
    <source>
        <strain evidence="7 8">JEL478</strain>
    </source>
</reference>
<feature type="transmembrane region" description="Helical" evidence="6">
    <location>
        <begin position="311"/>
        <end position="330"/>
    </location>
</feature>
<dbReference type="InterPro" id="IPR011701">
    <property type="entry name" value="MFS"/>
</dbReference>
<evidence type="ECO:0000256" key="4">
    <source>
        <dbReference type="ARBA" id="ARBA00022989"/>
    </source>
</evidence>
<dbReference type="AlphaFoldDB" id="A0A139AU57"/>
<feature type="transmembrane region" description="Helical" evidence="6">
    <location>
        <begin position="384"/>
        <end position="405"/>
    </location>
</feature>
<dbReference type="PANTHER" id="PTHR43791">
    <property type="entry name" value="PERMEASE-RELATED"/>
    <property type="match status" value="1"/>
</dbReference>